<organism evidence="1">
    <name type="scientific">Ooceraea biroi</name>
    <name type="common">Clonal raider ant</name>
    <name type="synonym">Cerapachys biroi</name>
    <dbReference type="NCBI Taxonomy" id="2015173"/>
    <lineage>
        <taxon>Eukaryota</taxon>
        <taxon>Metazoa</taxon>
        <taxon>Ecdysozoa</taxon>
        <taxon>Arthropoda</taxon>
        <taxon>Hexapoda</taxon>
        <taxon>Insecta</taxon>
        <taxon>Pterygota</taxon>
        <taxon>Neoptera</taxon>
        <taxon>Endopterygota</taxon>
        <taxon>Hymenoptera</taxon>
        <taxon>Apocrita</taxon>
        <taxon>Aculeata</taxon>
        <taxon>Formicoidea</taxon>
        <taxon>Formicidae</taxon>
        <taxon>Dorylinae</taxon>
        <taxon>Ooceraea</taxon>
    </lineage>
</organism>
<proteinExistence type="predicted"/>
<accession>A0A3L8DMY7</accession>
<reference evidence="1" key="1">
    <citation type="journal article" date="2018" name="Genome Res.">
        <title>The genomic architecture and molecular evolution of ant odorant receptors.</title>
        <authorList>
            <person name="McKenzie S.K."/>
            <person name="Kronauer D.J.C."/>
        </authorList>
    </citation>
    <scope>NUCLEOTIDE SEQUENCE [LARGE SCALE GENOMIC DNA]</scope>
    <source>
        <strain evidence="1">Clonal line C1</strain>
    </source>
</reference>
<dbReference type="Proteomes" id="UP000279307">
    <property type="component" value="Chromosome 6"/>
</dbReference>
<sequence>MAAHTAAALAARTRETQAGLNRLGTEMDEAYLSQLEQIMRNLRTCLQDIDEVLQHRLQFFDGIQLIIGRAVGRQYARANTPPPE</sequence>
<reference evidence="1" key="2">
    <citation type="submission" date="2018-07" db="EMBL/GenBank/DDBJ databases">
        <authorList>
            <person name="Mckenzie S.K."/>
            <person name="Kronauer D.J.C."/>
        </authorList>
    </citation>
    <scope>NUCLEOTIDE SEQUENCE</scope>
    <source>
        <strain evidence="1">Clonal line C1</strain>
    </source>
</reference>
<gene>
    <name evidence="1" type="ORF">DMN91_006191</name>
</gene>
<protein>
    <submittedName>
        <fullName evidence="1">Uncharacterized protein</fullName>
    </submittedName>
</protein>
<dbReference type="AlphaFoldDB" id="A0A3L8DMY7"/>
<evidence type="ECO:0000313" key="1">
    <source>
        <dbReference type="EMBL" id="RLU21815.1"/>
    </source>
</evidence>
<comment type="caution">
    <text evidence="1">The sequence shown here is derived from an EMBL/GenBank/DDBJ whole genome shotgun (WGS) entry which is preliminary data.</text>
</comment>
<dbReference type="EMBL" id="QOIP01000006">
    <property type="protein sequence ID" value="RLU21815.1"/>
    <property type="molecule type" value="Genomic_DNA"/>
</dbReference>
<name>A0A3L8DMY7_OOCBI</name>